<accession>A0AAV5HQK4</accession>
<dbReference type="InterPro" id="IPR017451">
    <property type="entry name" value="F-box-assoc_interact_dom"/>
</dbReference>
<dbReference type="Pfam" id="PF07734">
    <property type="entry name" value="FBA_1"/>
    <property type="match status" value="1"/>
</dbReference>
<dbReference type="NCBIfam" id="TIGR01640">
    <property type="entry name" value="F_box_assoc_1"/>
    <property type="match status" value="1"/>
</dbReference>
<evidence type="ECO:0000259" key="1">
    <source>
        <dbReference type="Pfam" id="PF07734"/>
    </source>
</evidence>
<comment type="caution">
    <text evidence="2">The sequence shown here is derived from an EMBL/GenBank/DDBJ whole genome shotgun (WGS) entry which is preliminary data.</text>
</comment>
<evidence type="ECO:0000313" key="3">
    <source>
        <dbReference type="Proteomes" id="UP001054252"/>
    </source>
</evidence>
<name>A0AAV5HQK4_9ROSI</name>
<dbReference type="InterPro" id="IPR006527">
    <property type="entry name" value="F-box-assoc_dom_typ1"/>
</dbReference>
<feature type="domain" description="F-box associated beta-propeller type 1" evidence="1">
    <location>
        <begin position="31"/>
        <end position="121"/>
    </location>
</feature>
<dbReference type="EMBL" id="BPVZ01000002">
    <property type="protein sequence ID" value="GKU88033.1"/>
    <property type="molecule type" value="Genomic_DNA"/>
</dbReference>
<dbReference type="Proteomes" id="UP001054252">
    <property type="component" value="Unassembled WGS sequence"/>
</dbReference>
<organism evidence="2 3">
    <name type="scientific">Rubroshorea leprosula</name>
    <dbReference type="NCBI Taxonomy" id="152421"/>
    <lineage>
        <taxon>Eukaryota</taxon>
        <taxon>Viridiplantae</taxon>
        <taxon>Streptophyta</taxon>
        <taxon>Embryophyta</taxon>
        <taxon>Tracheophyta</taxon>
        <taxon>Spermatophyta</taxon>
        <taxon>Magnoliopsida</taxon>
        <taxon>eudicotyledons</taxon>
        <taxon>Gunneridae</taxon>
        <taxon>Pentapetalae</taxon>
        <taxon>rosids</taxon>
        <taxon>malvids</taxon>
        <taxon>Malvales</taxon>
        <taxon>Dipterocarpaceae</taxon>
        <taxon>Rubroshorea</taxon>
    </lineage>
</organism>
<gene>
    <name evidence="2" type="ORF">SLEP1_g2345</name>
</gene>
<protein>
    <recommendedName>
        <fullName evidence="1">F-box associated beta-propeller type 1 domain-containing protein</fullName>
    </recommendedName>
</protein>
<evidence type="ECO:0000313" key="2">
    <source>
        <dbReference type="EMBL" id="GKU88033.1"/>
    </source>
</evidence>
<proteinExistence type="predicted"/>
<reference evidence="2 3" key="1">
    <citation type="journal article" date="2021" name="Commun. Biol.">
        <title>The genome of Shorea leprosula (Dipterocarpaceae) highlights the ecological relevance of drought in aseasonal tropical rainforests.</title>
        <authorList>
            <person name="Ng K.K.S."/>
            <person name="Kobayashi M.J."/>
            <person name="Fawcett J.A."/>
            <person name="Hatakeyama M."/>
            <person name="Paape T."/>
            <person name="Ng C.H."/>
            <person name="Ang C.C."/>
            <person name="Tnah L.H."/>
            <person name="Lee C.T."/>
            <person name="Nishiyama T."/>
            <person name="Sese J."/>
            <person name="O'Brien M.J."/>
            <person name="Copetti D."/>
            <person name="Mohd Noor M.I."/>
            <person name="Ong R.C."/>
            <person name="Putra M."/>
            <person name="Sireger I.Z."/>
            <person name="Indrioko S."/>
            <person name="Kosugi Y."/>
            <person name="Izuno A."/>
            <person name="Isagi Y."/>
            <person name="Lee S.L."/>
            <person name="Shimizu K.K."/>
        </authorList>
    </citation>
    <scope>NUCLEOTIDE SEQUENCE [LARGE SCALE GENOMIC DNA]</scope>
    <source>
        <strain evidence="2">214</strain>
    </source>
</reference>
<sequence>MDLEFLVLRIPSDLNDCEGDVLHAVETQAPQKIETYLIQQSAKCDGMLGIPKGCSVLVWNPSTKVTRRIPKPPKPDRIDGIGFGYDCTTDDYKVVNIMRPRENKPTRIQSVRLRTGLWNTAQNHGMPPDQLKWYQGHSRNPLNQEESYRAKSSNPGEASPTGNIYAIGPRLPSPTLNKKAYLFARVPRGAVPELNVSFVFPSVGGAFPRFELATSLKRP</sequence>
<keyword evidence="3" id="KW-1185">Reference proteome</keyword>
<dbReference type="AlphaFoldDB" id="A0AAV5HQK4"/>